<evidence type="ECO:0000313" key="2">
    <source>
        <dbReference type="Proteomes" id="UP000428260"/>
    </source>
</evidence>
<accession>A0A6I6K4F7</accession>
<name>A0A6I6K4F7_9BACT</name>
<sequence length="140" mass="16059">MKTRNILWGILAMFVLLGLSSFLPGTQAGICKAFQRSPETRANAITSVMEGRLGLDEAQVEKAYQINLKYAKKLQPFWAGTNHLPEISDEMAEINADRKKELLAILTPEQREQADQIRRKWINRLESTLERLKENDFINN</sequence>
<protein>
    <recommendedName>
        <fullName evidence="3">Periplasmic heavy metal sensor</fullName>
    </recommendedName>
</protein>
<dbReference type="Proteomes" id="UP000428260">
    <property type="component" value="Chromosome"/>
</dbReference>
<dbReference type="RefSeq" id="WP_158869586.1">
    <property type="nucleotide sequence ID" value="NZ_CP046401.1"/>
</dbReference>
<reference evidence="1 2" key="1">
    <citation type="submission" date="2019-11" db="EMBL/GenBank/DDBJ databases">
        <authorList>
            <person name="Zheng R.K."/>
            <person name="Sun C.M."/>
        </authorList>
    </citation>
    <scope>NUCLEOTIDE SEQUENCE [LARGE SCALE GENOMIC DNA]</scope>
    <source>
        <strain evidence="1 2">WC007</strain>
    </source>
</reference>
<organism evidence="1 2">
    <name type="scientific">Maribellus comscasis</name>
    <dbReference type="NCBI Taxonomy" id="2681766"/>
    <lineage>
        <taxon>Bacteria</taxon>
        <taxon>Pseudomonadati</taxon>
        <taxon>Bacteroidota</taxon>
        <taxon>Bacteroidia</taxon>
        <taxon>Marinilabiliales</taxon>
        <taxon>Prolixibacteraceae</taxon>
        <taxon>Maribellus</taxon>
    </lineage>
</organism>
<proteinExistence type="predicted"/>
<evidence type="ECO:0000313" key="1">
    <source>
        <dbReference type="EMBL" id="QGY46453.1"/>
    </source>
</evidence>
<gene>
    <name evidence="1" type="ORF">GM418_23150</name>
</gene>
<dbReference type="KEGG" id="mcos:GM418_23150"/>
<evidence type="ECO:0008006" key="3">
    <source>
        <dbReference type="Google" id="ProtNLM"/>
    </source>
</evidence>
<dbReference type="EMBL" id="CP046401">
    <property type="protein sequence ID" value="QGY46453.1"/>
    <property type="molecule type" value="Genomic_DNA"/>
</dbReference>
<keyword evidence="2" id="KW-1185">Reference proteome</keyword>
<dbReference type="AlphaFoldDB" id="A0A6I6K4F7"/>